<dbReference type="Pfam" id="PF00172">
    <property type="entry name" value="Zn_clus"/>
    <property type="match status" value="1"/>
</dbReference>
<accession>A0AAE0HZZ9</accession>
<reference evidence="3" key="2">
    <citation type="submission" date="2023-06" db="EMBL/GenBank/DDBJ databases">
        <authorList>
            <consortium name="Lawrence Berkeley National Laboratory"/>
            <person name="Haridas S."/>
            <person name="Hensen N."/>
            <person name="Bonometti L."/>
            <person name="Westerberg I."/>
            <person name="Brannstrom I.O."/>
            <person name="Guillou S."/>
            <person name="Cros-Aarteil S."/>
            <person name="Calhoun S."/>
            <person name="Kuo A."/>
            <person name="Mondo S."/>
            <person name="Pangilinan J."/>
            <person name="Riley R."/>
            <person name="Labutti K."/>
            <person name="Andreopoulos B."/>
            <person name="Lipzen A."/>
            <person name="Chen C."/>
            <person name="Yanf M."/>
            <person name="Daum C."/>
            <person name="Ng V."/>
            <person name="Clum A."/>
            <person name="Steindorff A."/>
            <person name="Ohm R."/>
            <person name="Martin F."/>
            <person name="Silar P."/>
            <person name="Natvig D."/>
            <person name="Lalanne C."/>
            <person name="Gautier V."/>
            <person name="Ament-Velasquez S.L."/>
            <person name="Kruys A."/>
            <person name="Hutchinson M.I."/>
            <person name="Powell A.J."/>
            <person name="Barry K."/>
            <person name="Miller A.N."/>
            <person name="Grigoriev I.V."/>
            <person name="Debuchy R."/>
            <person name="Gladieux P."/>
            <person name="Thoren M.H."/>
            <person name="Johannesson H."/>
        </authorList>
    </citation>
    <scope>NUCLEOTIDE SEQUENCE</scope>
    <source>
        <strain evidence="3">CBS 118394</strain>
    </source>
</reference>
<dbReference type="InterPro" id="IPR052973">
    <property type="entry name" value="Fungal_sec-metab_reg_TF"/>
</dbReference>
<dbReference type="GO" id="GO:0008270">
    <property type="term" value="F:zinc ion binding"/>
    <property type="evidence" value="ECO:0007669"/>
    <property type="project" value="InterPro"/>
</dbReference>
<feature type="domain" description="Zn(2)-C6 fungal-type" evidence="2">
    <location>
        <begin position="52"/>
        <end position="75"/>
    </location>
</feature>
<evidence type="ECO:0000313" key="4">
    <source>
        <dbReference type="Proteomes" id="UP001283341"/>
    </source>
</evidence>
<dbReference type="CDD" id="cd00067">
    <property type="entry name" value="GAL4"/>
    <property type="match status" value="1"/>
</dbReference>
<dbReference type="Gene3D" id="4.10.240.10">
    <property type="entry name" value="Zn(2)-C6 fungal-type DNA-binding domain"/>
    <property type="match status" value="1"/>
</dbReference>
<protein>
    <recommendedName>
        <fullName evidence="2">Zn(2)-C6 fungal-type domain-containing protein</fullName>
    </recommendedName>
</protein>
<dbReference type="EMBL" id="JAUEDM010000006">
    <property type="protein sequence ID" value="KAK3315627.1"/>
    <property type="molecule type" value="Genomic_DNA"/>
</dbReference>
<keyword evidence="4" id="KW-1185">Reference proteome</keyword>
<dbReference type="PANTHER" id="PTHR35392">
    <property type="entry name" value="ZN(II)2CYS6 TRANSCRIPTION FACTOR (EUROFUNG)-RELATED-RELATED"/>
    <property type="match status" value="1"/>
</dbReference>
<dbReference type="InterPro" id="IPR001138">
    <property type="entry name" value="Zn2Cys6_DnaBD"/>
</dbReference>
<dbReference type="SUPFAM" id="SSF57701">
    <property type="entry name" value="Zn2/Cys6 DNA-binding domain"/>
    <property type="match status" value="1"/>
</dbReference>
<evidence type="ECO:0000259" key="2">
    <source>
        <dbReference type="Pfam" id="PF00172"/>
    </source>
</evidence>
<dbReference type="Proteomes" id="UP001283341">
    <property type="component" value="Unassembled WGS sequence"/>
</dbReference>
<proteinExistence type="predicted"/>
<gene>
    <name evidence="3" type="ORF">B0H66DRAFT_606491</name>
</gene>
<dbReference type="AlphaFoldDB" id="A0AAE0HZZ9"/>
<sequence length="382" mass="42193">MSADQVGRLCNASRDFDVFVFAANPDPGNAKPKRAKLSPEKRKKADVVRKVHACLRCRLLKVPCDEGSPCSRCLSLVVTATARKTLSFSECIRSRIKDINIYANGFELSFSPAEPSIQELGESTNVNIEFSTEIVDNNDLQSVLGLARSWIVDAKNPKETTLVDTLSSPTVKSIIADALGPETAAVFQQMLLATPFAHGYSLLGDSESTDTMQSMWRTGHSSGSSVLERLDDLLRPTDLARLSSIAGQALFIVLLGMIITIDYSSAVVQPALSAPDSERLNTDGAGNFWELMRQHLRQMLGHYLVFVGSRAGLRFEPEVERKLLQSGLHGLDDRVRILWTNRARGWGRDIDDPSETEENDITETWLIEGGSVRKKGLLMRTR</sequence>
<keyword evidence="1" id="KW-0539">Nucleus</keyword>
<dbReference type="GO" id="GO:0000981">
    <property type="term" value="F:DNA-binding transcription factor activity, RNA polymerase II-specific"/>
    <property type="evidence" value="ECO:0007669"/>
    <property type="project" value="InterPro"/>
</dbReference>
<organism evidence="3 4">
    <name type="scientific">Apodospora peruviana</name>
    <dbReference type="NCBI Taxonomy" id="516989"/>
    <lineage>
        <taxon>Eukaryota</taxon>
        <taxon>Fungi</taxon>
        <taxon>Dikarya</taxon>
        <taxon>Ascomycota</taxon>
        <taxon>Pezizomycotina</taxon>
        <taxon>Sordariomycetes</taxon>
        <taxon>Sordariomycetidae</taxon>
        <taxon>Sordariales</taxon>
        <taxon>Lasiosphaeriaceae</taxon>
        <taxon>Apodospora</taxon>
    </lineage>
</organism>
<evidence type="ECO:0000256" key="1">
    <source>
        <dbReference type="ARBA" id="ARBA00023242"/>
    </source>
</evidence>
<reference evidence="3" key="1">
    <citation type="journal article" date="2023" name="Mol. Phylogenet. Evol.">
        <title>Genome-scale phylogeny and comparative genomics of the fungal order Sordariales.</title>
        <authorList>
            <person name="Hensen N."/>
            <person name="Bonometti L."/>
            <person name="Westerberg I."/>
            <person name="Brannstrom I.O."/>
            <person name="Guillou S."/>
            <person name="Cros-Aarteil S."/>
            <person name="Calhoun S."/>
            <person name="Haridas S."/>
            <person name="Kuo A."/>
            <person name="Mondo S."/>
            <person name="Pangilinan J."/>
            <person name="Riley R."/>
            <person name="LaButti K."/>
            <person name="Andreopoulos B."/>
            <person name="Lipzen A."/>
            <person name="Chen C."/>
            <person name="Yan M."/>
            <person name="Daum C."/>
            <person name="Ng V."/>
            <person name="Clum A."/>
            <person name="Steindorff A."/>
            <person name="Ohm R.A."/>
            <person name="Martin F."/>
            <person name="Silar P."/>
            <person name="Natvig D.O."/>
            <person name="Lalanne C."/>
            <person name="Gautier V."/>
            <person name="Ament-Velasquez S.L."/>
            <person name="Kruys A."/>
            <person name="Hutchinson M.I."/>
            <person name="Powell A.J."/>
            <person name="Barry K."/>
            <person name="Miller A.N."/>
            <person name="Grigoriev I.V."/>
            <person name="Debuchy R."/>
            <person name="Gladieux P."/>
            <person name="Hiltunen Thoren M."/>
            <person name="Johannesson H."/>
        </authorList>
    </citation>
    <scope>NUCLEOTIDE SEQUENCE</scope>
    <source>
        <strain evidence="3">CBS 118394</strain>
    </source>
</reference>
<name>A0AAE0HZZ9_9PEZI</name>
<dbReference type="InterPro" id="IPR036864">
    <property type="entry name" value="Zn2-C6_fun-type_DNA-bd_sf"/>
</dbReference>
<comment type="caution">
    <text evidence="3">The sequence shown here is derived from an EMBL/GenBank/DDBJ whole genome shotgun (WGS) entry which is preliminary data.</text>
</comment>
<evidence type="ECO:0000313" key="3">
    <source>
        <dbReference type="EMBL" id="KAK3315627.1"/>
    </source>
</evidence>